<dbReference type="Proteomes" id="UP000094849">
    <property type="component" value="Unassembled WGS sequence"/>
</dbReference>
<comment type="similarity">
    <text evidence="2 7">Belongs to the phosphohexose mutase family.</text>
</comment>
<comment type="cofactor">
    <cofactor evidence="1">
        <name>Mg(2+)</name>
        <dbReference type="ChEBI" id="CHEBI:18420"/>
    </cofactor>
</comment>
<dbReference type="InterPro" id="IPR005846">
    <property type="entry name" value="A-D-PHexomutase_a/b/a-III"/>
</dbReference>
<dbReference type="GO" id="GO:0005975">
    <property type="term" value="P:carbohydrate metabolic process"/>
    <property type="evidence" value="ECO:0007669"/>
    <property type="project" value="InterPro"/>
</dbReference>
<dbReference type="InterPro" id="IPR016055">
    <property type="entry name" value="A-D-PHexomutase_a/b/a-I/II/III"/>
</dbReference>
<dbReference type="EMBL" id="LVJZ01000003">
    <property type="protein sequence ID" value="ODB97224.1"/>
    <property type="molecule type" value="Genomic_DNA"/>
</dbReference>
<dbReference type="InterPro" id="IPR005843">
    <property type="entry name" value="A-D-PHexomutase_C"/>
</dbReference>
<keyword evidence="6" id="KW-0413">Isomerase</keyword>
<feature type="domain" description="Alpha-D-phosphohexomutase alpha/beta/alpha" evidence="9">
    <location>
        <begin position="18"/>
        <end position="149"/>
    </location>
</feature>
<dbReference type="AlphaFoldDB" id="A0A1E2URV4"/>
<evidence type="ECO:0000259" key="9">
    <source>
        <dbReference type="Pfam" id="PF02878"/>
    </source>
</evidence>
<organism evidence="12 13">
    <name type="scientific">Candidatus Thiodiazotropha endoloripes</name>
    <dbReference type="NCBI Taxonomy" id="1818881"/>
    <lineage>
        <taxon>Bacteria</taxon>
        <taxon>Pseudomonadati</taxon>
        <taxon>Pseudomonadota</taxon>
        <taxon>Gammaproteobacteria</taxon>
        <taxon>Chromatiales</taxon>
        <taxon>Sedimenticolaceae</taxon>
        <taxon>Candidatus Thiodiazotropha</taxon>
    </lineage>
</organism>
<gene>
    <name evidence="12" type="ORF">A3196_10910</name>
</gene>
<dbReference type="InterPro" id="IPR005845">
    <property type="entry name" value="A-D-PHexomutase_a/b/a-II"/>
</dbReference>
<reference evidence="12 13" key="1">
    <citation type="submission" date="2016-03" db="EMBL/GenBank/DDBJ databases">
        <title>Chemosynthetic sulphur-oxidizing symbionts of marine invertebrate animals are capable of nitrogen fixation.</title>
        <authorList>
            <person name="Petersen J.M."/>
            <person name="Kemper A."/>
            <person name="Gruber-Vodicka H."/>
            <person name="Cardini U."/>
            <person name="Geest Mvander."/>
            <person name="Kleiner M."/>
            <person name="Bulgheresi S."/>
            <person name="Fussmann M."/>
            <person name="Herbold C."/>
            <person name="Seah B.K.B."/>
            <person name="Antony C.Paul."/>
            <person name="Liu D."/>
            <person name="Belitz A."/>
            <person name="Weber M."/>
        </authorList>
    </citation>
    <scope>NUCLEOTIDE SEQUENCE [LARGE SCALE GENOMIC DNA]</scope>
    <source>
        <strain evidence="12">G_D</strain>
    </source>
</reference>
<dbReference type="Gene3D" id="3.30.310.50">
    <property type="entry name" value="Alpha-D-phosphohexomutase, C-terminal domain"/>
    <property type="match status" value="1"/>
</dbReference>
<feature type="domain" description="Alpha-D-phosphohexomutase alpha/beta/alpha" evidence="11">
    <location>
        <begin position="277"/>
        <end position="395"/>
    </location>
</feature>
<evidence type="ECO:0000259" key="11">
    <source>
        <dbReference type="Pfam" id="PF02880"/>
    </source>
</evidence>
<evidence type="ECO:0000256" key="1">
    <source>
        <dbReference type="ARBA" id="ARBA00001946"/>
    </source>
</evidence>
<dbReference type="InterPro" id="IPR005844">
    <property type="entry name" value="A-D-PHexomutase_a/b/a-I"/>
</dbReference>
<dbReference type="GO" id="GO:0006048">
    <property type="term" value="P:UDP-N-acetylglucosamine biosynthetic process"/>
    <property type="evidence" value="ECO:0007669"/>
    <property type="project" value="TreeGrafter"/>
</dbReference>
<keyword evidence="13" id="KW-1185">Reference proteome</keyword>
<dbReference type="Pfam" id="PF00408">
    <property type="entry name" value="PGM_PMM_IV"/>
    <property type="match status" value="1"/>
</dbReference>
<proteinExistence type="inferred from homology"/>
<dbReference type="InterPro" id="IPR016066">
    <property type="entry name" value="A-D-PHexomutase_CS"/>
</dbReference>
<dbReference type="PANTHER" id="PTHR42946">
    <property type="entry name" value="PHOSPHOHEXOSE MUTASE"/>
    <property type="match status" value="1"/>
</dbReference>
<dbReference type="Pfam" id="PF02880">
    <property type="entry name" value="PGM_PMM_III"/>
    <property type="match status" value="1"/>
</dbReference>
<evidence type="ECO:0000313" key="13">
    <source>
        <dbReference type="Proteomes" id="UP000094849"/>
    </source>
</evidence>
<name>A0A1E2URV4_9GAMM</name>
<evidence type="ECO:0000259" key="8">
    <source>
        <dbReference type="Pfam" id="PF00408"/>
    </source>
</evidence>
<dbReference type="OrthoDB" id="9803322at2"/>
<evidence type="ECO:0000256" key="3">
    <source>
        <dbReference type="ARBA" id="ARBA00022553"/>
    </source>
</evidence>
<comment type="caution">
    <text evidence="12">The sequence shown here is derived from an EMBL/GenBank/DDBJ whole genome shotgun (WGS) entry which is preliminary data.</text>
</comment>
<dbReference type="InterPro" id="IPR050060">
    <property type="entry name" value="Phosphoglucosamine_mutase"/>
</dbReference>
<keyword evidence="3" id="KW-0597">Phosphoprotein</keyword>
<evidence type="ECO:0000256" key="5">
    <source>
        <dbReference type="ARBA" id="ARBA00022842"/>
    </source>
</evidence>
<dbReference type="RefSeq" id="WP_069019850.1">
    <property type="nucleotide sequence ID" value="NZ_LVJY01000005.1"/>
</dbReference>
<evidence type="ECO:0000313" key="12">
    <source>
        <dbReference type="EMBL" id="ODB97224.1"/>
    </source>
</evidence>
<dbReference type="GO" id="GO:0005829">
    <property type="term" value="C:cytosol"/>
    <property type="evidence" value="ECO:0007669"/>
    <property type="project" value="TreeGrafter"/>
</dbReference>
<sequence>METGSYSISDLMLDSGVTFGTSGARGLVTAITDQVAYSYTFAFLQHLENSGQINTNRCVAVAGDLRSSTPRITAAVCKAVIDHGLQVINCGYVPSPAIALYGLQQGIPSIMVTGSHIPDDRNGIKFNRPDGEILKKDEQAIRDQVIEIPEYLFNQQGFFTQEPDLPSVNKAAYDNYVKRYTDFFSPRCLEGLRIGLYEHSSVARESAAEVLAALGAEVIRLGYSDQFVPVDTEAIRPEDIALARDWANTHGLDSIVSTDGDGDRPLVSNEKGEWLRGDMAGMLCAYFLNADWVATPVSSNSAVERSGWFTGVSRTCIGSPYVVSAMQILLDEGRKGVVGYEANGGFLNADTLELGGKGLEPLPTRDALIVILSILNRTKNGALKVSDLCASAPARFTSSNRLKAFPVDLSQKRLAAFKSGDFKRDSRAIEQIFGDRFGEVESIDLTDGVRITFKGEDIIHLRPSGNAPELRCYTEADSEQWVQEMNRICLNLLEEWRVH</sequence>
<keyword evidence="4 7" id="KW-0479">Metal-binding</keyword>
<dbReference type="GO" id="GO:0004615">
    <property type="term" value="F:phosphomannomutase activity"/>
    <property type="evidence" value="ECO:0007669"/>
    <property type="project" value="TreeGrafter"/>
</dbReference>
<dbReference type="STRING" id="1818881.A3196_10910"/>
<evidence type="ECO:0000256" key="2">
    <source>
        <dbReference type="ARBA" id="ARBA00010231"/>
    </source>
</evidence>
<dbReference type="Gene3D" id="3.40.120.10">
    <property type="entry name" value="Alpha-D-Glucose-1,6-Bisphosphate, subunit A, domain 3"/>
    <property type="match status" value="3"/>
</dbReference>
<evidence type="ECO:0000256" key="7">
    <source>
        <dbReference type="RuleBase" id="RU004326"/>
    </source>
</evidence>
<feature type="domain" description="Alpha-D-phosphohexomutase C-terminal" evidence="8">
    <location>
        <begin position="427"/>
        <end position="485"/>
    </location>
</feature>
<dbReference type="InterPro" id="IPR036900">
    <property type="entry name" value="A-D-PHexomutase_C_sf"/>
</dbReference>
<dbReference type="PROSITE" id="PS00710">
    <property type="entry name" value="PGM_PMM"/>
    <property type="match status" value="1"/>
</dbReference>
<feature type="domain" description="Alpha-D-phosphohexomutase alpha/beta/alpha" evidence="10">
    <location>
        <begin position="175"/>
        <end position="272"/>
    </location>
</feature>
<dbReference type="GO" id="GO:0009252">
    <property type="term" value="P:peptidoglycan biosynthetic process"/>
    <property type="evidence" value="ECO:0007669"/>
    <property type="project" value="TreeGrafter"/>
</dbReference>
<dbReference type="Pfam" id="PF02878">
    <property type="entry name" value="PGM_PMM_I"/>
    <property type="match status" value="1"/>
</dbReference>
<dbReference type="Pfam" id="PF02879">
    <property type="entry name" value="PGM_PMM_II"/>
    <property type="match status" value="1"/>
</dbReference>
<dbReference type="GO" id="GO:0000287">
    <property type="term" value="F:magnesium ion binding"/>
    <property type="evidence" value="ECO:0007669"/>
    <property type="project" value="InterPro"/>
</dbReference>
<protein>
    <submittedName>
        <fullName evidence="12">Phosphomannomutase</fullName>
    </submittedName>
</protein>
<accession>A0A1E2URV4</accession>
<dbReference type="GO" id="GO:0008966">
    <property type="term" value="F:phosphoglucosamine mutase activity"/>
    <property type="evidence" value="ECO:0007669"/>
    <property type="project" value="TreeGrafter"/>
</dbReference>
<dbReference type="SUPFAM" id="SSF53738">
    <property type="entry name" value="Phosphoglucomutase, first 3 domains"/>
    <property type="match status" value="3"/>
</dbReference>
<dbReference type="CDD" id="cd03088">
    <property type="entry name" value="ManB"/>
    <property type="match status" value="1"/>
</dbReference>
<evidence type="ECO:0000256" key="6">
    <source>
        <dbReference type="ARBA" id="ARBA00023235"/>
    </source>
</evidence>
<keyword evidence="5 7" id="KW-0460">Magnesium</keyword>
<evidence type="ECO:0000256" key="4">
    <source>
        <dbReference type="ARBA" id="ARBA00022723"/>
    </source>
</evidence>
<dbReference type="SUPFAM" id="SSF55957">
    <property type="entry name" value="Phosphoglucomutase, C-terminal domain"/>
    <property type="match status" value="1"/>
</dbReference>
<evidence type="ECO:0000259" key="10">
    <source>
        <dbReference type="Pfam" id="PF02879"/>
    </source>
</evidence>
<dbReference type="PANTHER" id="PTHR42946:SF1">
    <property type="entry name" value="PHOSPHOGLUCOMUTASE (ALPHA-D-GLUCOSE-1,6-BISPHOSPHATE-DEPENDENT)"/>
    <property type="match status" value="1"/>
</dbReference>